<dbReference type="InterPro" id="IPR029063">
    <property type="entry name" value="SAM-dependent_MTases_sf"/>
</dbReference>
<dbReference type="KEGG" id="cmaq:H0S70_07035"/>
<dbReference type="InterPro" id="IPR002052">
    <property type="entry name" value="DNA_methylase_N6_adenine_CS"/>
</dbReference>
<sequence length="189" mass="21784">MFKTLGASSHTEKEREENDFYATDPKAIELLCELEKFNEWIWENACGEGHLSKELQKQGYQVYSSDLIDRGYGHSGIDFLQYDKAWHGDIITNPPYKFAKEFIEKSLEILQEGNKCAMFLKIQFLEGKARKKLFTKYPPKKIYVSSSRLLCAKNADFDGMKAGGGSAVAYAWFIWEKGFQGQTTIEWFN</sequence>
<keyword evidence="2" id="KW-1185">Reference proteome</keyword>
<organism evidence="1 2">
    <name type="scientific">Chryseobacterium manosquense</name>
    <dbReference type="NCBI Taxonomy" id="2754694"/>
    <lineage>
        <taxon>Bacteria</taxon>
        <taxon>Pseudomonadati</taxon>
        <taxon>Bacteroidota</taxon>
        <taxon>Flavobacteriia</taxon>
        <taxon>Flavobacteriales</taxon>
        <taxon>Weeksellaceae</taxon>
        <taxon>Chryseobacterium group</taxon>
        <taxon>Chryseobacterium</taxon>
    </lineage>
</organism>
<dbReference type="PROSITE" id="PS00092">
    <property type="entry name" value="N6_MTASE"/>
    <property type="match status" value="1"/>
</dbReference>
<dbReference type="GO" id="GO:0003676">
    <property type="term" value="F:nucleic acid binding"/>
    <property type="evidence" value="ECO:0007669"/>
    <property type="project" value="InterPro"/>
</dbReference>
<evidence type="ECO:0000313" key="2">
    <source>
        <dbReference type="Proteomes" id="UP000516438"/>
    </source>
</evidence>
<protein>
    <submittedName>
        <fullName evidence="1">NAD(P)-dependent oxidoreductase</fullName>
    </submittedName>
</protein>
<dbReference type="EMBL" id="CP060203">
    <property type="protein sequence ID" value="QNS42719.1"/>
    <property type="molecule type" value="Genomic_DNA"/>
</dbReference>
<gene>
    <name evidence="1" type="ORF">H0S70_07035</name>
</gene>
<dbReference type="SUPFAM" id="SSF53335">
    <property type="entry name" value="S-adenosyl-L-methionine-dependent methyltransferases"/>
    <property type="match status" value="1"/>
</dbReference>
<proteinExistence type="predicted"/>
<dbReference type="GO" id="GO:0008168">
    <property type="term" value="F:methyltransferase activity"/>
    <property type="evidence" value="ECO:0007669"/>
    <property type="project" value="InterPro"/>
</dbReference>
<dbReference type="AlphaFoldDB" id="A0A7H1E0G1"/>
<dbReference type="Proteomes" id="UP000516438">
    <property type="component" value="Chromosome"/>
</dbReference>
<accession>A0A7H1E0G1</accession>
<evidence type="ECO:0000313" key="1">
    <source>
        <dbReference type="EMBL" id="QNS42719.1"/>
    </source>
</evidence>
<name>A0A7H1E0G1_9FLAO</name>
<reference evidence="1 2" key="1">
    <citation type="submission" date="2020-07" db="EMBL/GenBank/DDBJ databases">
        <title>Complete genome and description of Chryseobacterium manosquense strain Marseille-Q2069 sp. nov.</title>
        <authorList>
            <person name="Boxberger M."/>
        </authorList>
    </citation>
    <scope>NUCLEOTIDE SEQUENCE [LARGE SCALE GENOMIC DNA]</scope>
    <source>
        <strain evidence="1 2">Marseille-Q2069</strain>
    </source>
</reference>
<dbReference type="GO" id="GO:0032259">
    <property type="term" value="P:methylation"/>
    <property type="evidence" value="ECO:0007669"/>
    <property type="project" value="InterPro"/>
</dbReference>